<dbReference type="AlphaFoldDB" id="C7N6H8"/>
<dbReference type="KEGG" id="shi:Shel_14930"/>
<dbReference type="STRING" id="471855.Shel_14930"/>
<protein>
    <submittedName>
        <fullName evidence="1">Uncharacterized protein</fullName>
    </submittedName>
</protein>
<gene>
    <name evidence="1" type="ordered locus">Shel_14930</name>
</gene>
<keyword evidence="2" id="KW-1185">Reference proteome</keyword>
<accession>C7N6H8</accession>
<dbReference type="Proteomes" id="UP000002026">
    <property type="component" value="Chromosome"/>
</dbReference>
<reference evidence="1 2" key="1">
    <citation type="journal article" date="2009" name="Stand. Genomic Sci.">
        <title>Complete genome sequence of Slackia heliotrinireducens type strain (RHS 1).</title>
        <authorList>
            <person name="Pukall R."/>
            <person name="Lapidus A."/>
            <person name="Nolan M."/>
            <person name="Copeland A."/>
            <person name="Glavina Del Rio T."/>
            <person name="Lucas S."/>
            <person name="Chen F."/>
            <person name="Tice H."/>
            <person name="Cheng J.F."/>
            <person name="Chertkov O."/>
            <person name="Bruce D."/>
            <person name="Goodwin L."/>
            <person name="Kuske C."/>
            <person name="Brettin T."/>
            <person name="Detter J.C."/>
            <person name="Han C."/>
            <person name="Pitluck S."/>
            <person name="Pati A."/>
            <person name="Mavrommatis K."/>
            <person name="Ivanova N."/>
            <person name="Ovchinnikova G."/>
            <person name="Chen A."/>
            <person name="Palaniappan K."/>
            <person name="Schneider S."/>
            <person name="Rohde M."/>
            <person name="Chain P."/>
            <person name="D'haeseleer P."/>
            <person name="Goker M."/>
            <person name="Bristow J."/>
            <person name="Eisen J.A."/>
            <person name="Markowitz V."/>
            <person name="Kyrpides N.C."/>
            <person name="Klenk H.P."/>
            <person name="Hugenholtz P."/>
        </authorList>
    </citation>
    <scope>NUCLEOTIDE SEQUENCE [LARGE SCALE GENOMIC DNA]</scope>
    <source>
        <strain evidence="2">ATCC 29202 / DSM 20476 / NCTC 11029 / RHS 1</strain>
    </source>
</reference>
<name>C7N6H8_SLAHD</name>
<evidence type="ECO:0000313" key="1">
    <source>
        <dbReference type="EMBL" id="ACV22513.1"/>
    </source>
</evidence>
<organism evidence="1 2">
    <name type="scientific">Slackia heliotrinireducens (strain ATCC 29202 / DSM 20476 / NCTC 11029 / RHS 1)</name>
    <name type="common">Peptococcus heliotrinreducens</name>
    <dbReference type="NCBI Taxonomy" id="471855"/>
    <lineage>
        <taxon>Bacteria</taxon>
        <taxon>Bacillati</taxon>
        <taxon>Actinomycetota</taxon>
        <taxon>Coriobacteriia</taxon>
        <taxon>Eggerthellales</taxon>
        <taxon>Eggerthellaceae</taxon>
        <taxon>Slackia</taxon>
    </lineage>
</organism>
<sequence length="448" mass="48954">MSGPKTSQLEIERQMRARMQAARDRAETASVSFRHELQLLLSQFALCTDEDISAQVNAIVAQLESEFESELSKALDNNDVDVLEAACSKLTHLADSLAFDAKQRFAPLLAAEKALRRSTDLQTSLKAFSRTMADHDSDDAGLMESLELLKAFKPQSPAESGRTAAAAESEEDIQERFAAMLDGVRTAIASPFTLEKDRAVMVGMAQDIVGISGPDAQKAASVLAQYELIAPAVAARAERMQELAARMSVIEAELKGSAPRRPAGFSNLDEAVRHLDNLKHLAQRRREERYVHEAIDTIMRRHGYDVARSVELGAVQGSHTLFSGDAKDTGIHAFLSDSGDMMLEVVGLGAPAPAESGTSITAVTDDDDIAHLFNAQNEFCAVYAEIEEELAAMGIRNAVRYKAAPDVAHCKQIHLASDQSDFSADTQIGLADDRRRRDQVQQRAREMR</sequence>
<dbReference type="HOGENOM" id="CLU_610979_0_0_11"/>
<dbReference type="RefSeq" id="WP_012798615.1">
    <property type="nucleotide sequence ID" value="NC_013165.1"/>
</dbReference>
<dbReference type="eggNOG" id="ENOG50338UE">
    <property type="taxonomic scope" value="Bacteria"/>
</dbReference>
<dbReference type="EMBL" id="CP001684">
    <property type="protein sequence ID" value="ACV22513.1"/>
    <property type="molecule type" value="Genomic_DNA"/>
</dbReference>
<proteinExistence type="predicted"/>
<evidence type="ECO:0000313" key="2">
    <source>
        <dbReference type="Proteomes" id="UP000002026"/>
    </source>
</evidence>